<gene>
    <name evidence="3" type="ORF">OS493_034565</name>
</gene>
<organism evidence="3 4">
    <name type="scientific">Desmophyllum pertusum</name>
    <dbReference type="NCBI Taxonomy" id="174260"/>
    <lineage>
        <taxon>Eukaryota</taxon>
        <taxon>Metazoa</taxon>
        <taxon>Cnidaria</taxon>
        <taxon>Anthozoa</taxon>
        <taxon>Hexacorallia</taxon>
        <taxon>Scleractinia</taxon>
        <taxon>Caryophylliina</taxon>
        <taxon>Caryophylliidae</taxon>
        <taxon>Desmophyllum</taxon>
    </lineage>
</organism>
<feature type="coiled-coil region" evidence="1">
    <location>
        <begin position="22"/>
        <end position="49"/>
    </location>
</feature>
<dbReference type="Proteomes" id="UP001163046">
    <property type="component" value="Unassembled WGS sequence"/>
</dbReference>
<evidence type="ECO:0000313" key="3">
    <source>
        <dbReference type="EMBL" id="KAJ7321510.1"/>
    </source>
</evidence>
<reference evidence="3" key="1">
    <citation type="submission" date="2023-01" db="EMBL/GenBank/DDBJ databases">
        <title>Genome assembly of the deep-sea coral Lophelia pertusa.</title>
        <authorList>
            <person name="Herrera S."/>
            <person name="Cordes E."/>
        </authorList>
    </citation>
    <scope>NUCLEOTIDE SEQUENCE</scope>
    <source>
        <strain evidence="3">USNM1676648</strain>
        <tissue evidence="3">Polyp</tissue>
    </source>
</reference>
<sequence>MLASHSQTQQSAHWTTNIMKSNRALEAALEEAFSEIQVLKVRLQKLETLVHNGSRTVTSDGEMEFKPGGKAAPAEETWTWSQEQVKFNCVLDENIRESDWNRKMTSKMYADKQRNAVYQSSSYWRQGSS</sequence>
<evidence type="ECO:0000256" key="1">
    <source>
        <dbReference type="SAM" id="Coils"/>
    </source>
</evidence>
<evidence type="ECO:0000256" key="2">
    <source>
        <dbReference type="SAM" id="MobiDB-lite"/>
    </source>
</evidence>
<dbReference type="AlphaFoldDB" id="A0A9W9Y7W7"/>
<accession>A0A9W9Y7W7</accession>
<comment type="caution">
    <text evidence="3">The sequence shown here is derived from an EMBL/GenBank/DDBJ whole genome shotgun (WGS) entry which is preliminary data.</text>
</comment>
<keyword evidence="4" id="KW-1185">Reference proteome</keyword>
<dbReference type="EMBL" id="MU827826">
    <property type="protein sequence ID" value="KAJ7321510.1"/>
    <property type="molecule type" value="Genomic_DNA"/>
</dbReference>
<name>A0A9W9Y7W7_9CNID</name>
<proteinExistence type="predicted"/>
<feature type="region of interest" description="Disordered" evidence="2">
    <location>
        <begin position="57"/>
        <end position="77"/>
    </location>
</feature>
<keyword evidence="1" id="KW-0175">Coiled coil</keyword>
<protein>
    <submittedName>
        <fullName evidence="3">Uncharacterized protein</fullName>
    </submittedName>
</protein>
<evidence type="ECO:0000313" key="4">
    <source>
        <dbReference type="Proteomes" id="UP001163046"/>
    </source>
</evidence>